<feature type="transmembrane region" description="Helical" evidence="8">
    <location>
        <begin position="33"/>
        <end position="54"/>
    </location>
</feature>
<name>A0AAJ1HTT0_LIMMU</name>
<reference evidence="10" key="1">
    <citation type="submission" date="2023-01" db="EMBL/GenBank/DDBJ databases">
        <title>Genome analysis of 13 Lactobacillus isolated from gut of wild boar.</title>
        <authorList>
            <person name="Papp P."/>
            <person name="Libisch B."/>
            <person name="Nagy T."/>
            <person name="Olasz F."/>
        </authorList>
    </citation>
    <scope>NUCLEOTIDE SEQUENCE</scope>
    <source>
        <strain evidence="10">F146</strain>
    </source>
</reference>
<keyword evidence="2" id="KW-1003">Cell membrane</keyword>
<dbReference type="InterPro" id="IPR050879">
    <property type="entry name" value="Acyltransferase_3"/>
</dbReference>
<feature type="domain" description="Acyltransferase 3" evidence="9">
    <location>
        <begin position="8"/>
        <end position="338"/>
    </location>
</feature>
<evidence type="ECO:0000256" key="6">
    <source>
        <dbReference type="ARBA" id="ARBA00023136"/>
    </source>
</evidence>
<keyword evidence="7 10" id="KW-0012">Acyltransferase</keyword>
<dbReference type="GO" id="GO:0009103">
    <property type="term" value="P:lipopolysaccharide biosynthetic process"/>
    <property type="evidence" value="ECO:0007669"/>
    <property type="project" value="TreeGrafter"/>
</dbReference>
<dbReference type="CDD" id="cd01840">
    <property type="entry name" value="SGNH_hydrolase_yrhL_like"/>
    <property type="match status" value="1"/>
</dbReference>
<dbReference type="RefSeq" id="WP_272208570.1">
    <property type="nucleotide sequence ID" value="NZ_JAQOMV010000021.1"/>
</dbReference>
<keyword evidence="5 8" id="KW-1133">Transmembrane helix</keyword>
<sequence length="610" mass="69386">MRSKQYVTGIDGVRTLAVFGVIIYHLLPTTLPGGYLGVPLFLLISGYFVTLQLVRQMDQTGGIRLTQFYLKRLRRLYPVLIVMLTVTTAYITVFARDLLHNIKSTIITNLLWFYNWWEIGHGQSYFDRFNGESPFTHLWTLGVEAQFYFLWPLILFLLFLVLRKRTRIKWAVFILAVASAIEMAVLFDPNNLNRVYYGTDTRAFSLLLGAWLALCWPIDHLNAKLTTSAAKILDGVGIGALLITLLGFFTLPGQSSWTYRGGMFFYSLIGMLLIATVVHPGSHMNRWLTNPIFAWIGQRSYGIYVYQLPVMVFYERVVEIGQHPLLNALIECGLIMVISELSYRFVEQPLAHYQWRHLPNSIRHWIDFKMHDWRQWVKIGPGVIICFIALCGLMLPSRPIKKSAEQTRIEKSKQATAQKNQQIAKGKTTKVNVNSKSLQKKYGLTSAQLKAASQLEITAIGDSVMADASQDIQEIMPHAYVDAEVGRQGNATPGVIKDLKAKGQLQKIVILNLGTNGAMNTQTIDDILNAIGSDHQIYWITPHVPTRDWEQTVCDQIKQTAKQHNNVHVIDWNQAASSHAEWFGQDKVHMNEQGNAYFTRLIVKTILKNK</sequence>
<proteinExistence type="predicted"/>
<evidence type="ECO:0000256" key="4">
    <source>
        <dbReference type="ARBA" id="ARBA00022692"/>
    </source>
</evidence>
<feature type="transmembrane region" description="Helical" evidence="8">
    <location>
        <begin position="170"/>
        <end position="187"/>
    </location>
</feature>
<dbReference type="PANTHER" id="PTHR23028:SF53">
    <property type="entry name" value="ACYL_TRANSF_3 DOMAIN-CONTAINING PROTEIN"/>
    <property type="match status" value="1"/>
</dbReference>
<comment type="subcellular location">
    <subcellularLocation>
        <location evidence="1">Cell membrane</location>
        <topology evidence="1">Multi-pass membrane protein</topology>
    </subcellularLocation>
</comment>
<accession>A0AAJ1HTT0</accession>
<feature type="transmembrane region" description="Helical" evidence="8">
    <location>
        <begin position="232"/>
        <end position="251"/>
    </location>
</feature>
<feature type="transmembrane region" description="Helical" evidence="8">
    <location>
        <begin position="75"/>
        <end position="95"/>
    </location>
</feature>
<feature type="transmembrane region" description="Helical" evidence="8">
    <location>
        <begin position="203"/>
        <end position="220"/>
    </location>
</feature>
<dbReference type="Proteomes" id="UP001220670">
    <property type="component" value="Unassembled WGS sequence"/>
</dbReference>
<dbReference type="Gene3D" id="3.40.50.1110">
    <property type="entry name" value="SGNH hydrolase"/>
    <property type="match status" value="1"/>
</dbReference>
<evidence type="ECO:0000256" key="8">
    <source>
        <dbReference type="SAM" id="Phobius"/>
    </source>
</evidence>
<evidence type="ECO:0000313" key="11">
    <source>
        <dbReference type="Proteomes" id="UP001220670"/>
    </source>
</evidence>
<dbReference type="InterPro" id="IPR036514">
    <property type="entry name" value="SGNH_hydro_sf"/>
</dbReference>
<feature type="transmembrane region" description="Helical" evidence="8">
    <location>
        <begin position="7"/>
        <end position="27"/>
    </location>
</feature>
<evidence type="ECO:0000256" key="7">
    <source>
        <dbReference type="ARBA" id="ARBA00023315"/>
    </source>
</evidence>
<protein>
    <submittedName>
        <fullName evidence="10">Acyltransferase family protein</fullName>
    </submittedName>
</protein>
<keyword evidence="4 8" id="KW-0812">Transmembrane</keyword>
<evidence type="ECO:0000256" key="2">
    <source>
        <dbReference type="ARBA" id="ARBA00022475"/>
    </source>
</evidence>
<dbReference type="PANTHER" id="PTHR23028">
    <property type="entry name" value="ACETYLTRANSFERASE"/>
    <property type="match status" value="1"/>
</dbReference>
<dbReference type="InterPro" id="IPR002656">
    <property type="entry name" value="Acyl_transf_3_dom"/>
</dbReference>
<evidence type="ECO:0000256" key="5">
    <source>
        <dbReference type="ARBA" id="ARBA00022989"/>
    </source>
</evidence>
<dbReference type="EMBL" id="JAQONE010000011">
    <property type="protein sequence ID" value="MDC2829359.1"/>
    <property type="molecule type" value="Genomic_DNA"/>
</dbReference>
<evidence type="ECO:0000256" key="1">
    <source>
        <dbReference type="ARBA" id="ARBA00004651"/>
    </source>
</evidence>
<evidence type="ECO:0000313" key="10">
    <source>
        <dbReference type="EMBL" id="MDC2829359.1"/>
    </source>
</evidence>
<feature type="transmembrane region" description="Helical" evidence="8">
    <location>
        <begin position="145"/>
        <end position="163"/>
    </location>
</feature>
<comment type="caution">
    <text evidence="10">The sequence shown here is derived from an EMBL/GenBank/DDBJ whole genome shotgun (WGS) entry which is preliminary data.</text>
</comment>
<organism evidence="10 11">
    <name type="scientific">Limosilactobacillus mucosae</name>
    <name type="common">Lactobacillus mucosae</name>
    <dbReference type="NCBI Taxonomy" id="97478"/>
    <lineage>
        <taxon>Bacteria</taxon>
        <taxon>Bacillati</taxon>
        <taxon>Bacillota</taxon>
        <taxon>Bacilli</taxon>
        <taxon>Lactobacillales</taxon>
        <taxon>Lactobacillaceae</taxon>
        <taxon>Limosilactobacillus</taxon>
    </lineage>
</organism>
<keyword evidence="3" id="KW-0808">Transferase</keyword>
<evidence type="ECO:0000256" key="3">
    <source>
        <dbReference type="ARBA" id="ARBA00022679"/>
    </source>
</evidence>
<dbReference type="SUPFAM" id="SSF52266">
    <property type="entry name" value="SGNH hydrolase"/>
    <property type="match status" value="1"/>
</dbReference>
<gene>
    <name evidence="10" type="ORF">PO250_03360</name>
</gene>
<evidence type="ECO:0000259" key="9">
    <source>
        <dbReference type="Pfam" id="PF01757"/>
    </source>
</evidence>
<dbReference type="GO" id="GO:0005886">
    <property type="term" value="C:plasma membrane"/>
    <property type="evidence" value="ECO:0007669"/>
    <property type="project" value="UniProtKB-SubCell"/>
</dbReference>
<feature type="transmembrane region" description="Helical" evidence="8">
    <location>
        <begin position="257"/>
        <end position="278"/>
    </location>
</feature>
<dbReference type="AlphaFoldDB" id="A0AAJ1HTT0"/>
<feature type="transmembrane region" description="Helical" evidence="8">
    <location>
        <begin position="376"/>
        <end position="395"/>
    </location>
</feature>
<keyword evidence="6 8" id="KW-0472">Membrane</keyword>
<dbReference type="Pfam" id="PF01757">
    <property type="entry name" value="Acyl_transf_3"/>
    <property type="match status" value="1"/>
</dbReference>
<dbReference type="GO" id="GO:0016747">
    <property type="term" value="F:acyltransferase activity, transferring groups other than amino-acyl groups"/>
    <property type="evidence" value="ECO:0007669"/>
    <property type="project" value="InterPro"/>
</dbReference>